<dbReference type="EMBL" id="JAJJMA010035099">
    <property type="protein sequence ID" value="MCL7024480.1"/>
    <property type="molecule type" value="Genomic_DNA"/>
</dbReference>
<reference evidence="2" key="1">
    <citation type="submission" date="2022-03" db="EMBL/GenBank/DDBJ databases">
        <title>A functionally conserved STORR gene fusion in Papaver species that diverged 16.8 million years ago.</title>
        <authorList>
            <person name="Catania T."/>
        </authorList>
    </citation>
    <scope>NUCLEOTIDE SEQUENCE</scope>
    <source>
        <strain evidence="2">S-191538</strain>
    </source>
</reference>
<feature type="region of interest" description="Disordered" evidence="1">
    <location>
        <begin position="55"/>
        <end position="91"/>
    </location>
</feature>
<feature type="compositionally biased region" description="Basic residues" evidence="1">
    <location>
        <begin position="55"/>
        <end position="72"/>
    </location>
</feature>
<protein>
    <recommendedName>
        <fullName evidence="4">ATPase AAA-type core domain-containing protein</fullName>
    </recommendedName>
</protein>
<sequence>MIVAMSNLLDYDVYDIELTAVKNNGELRKLLQNTTDKCIIVIEDIDCSLNLTGKLKKEKKKKKKKKKMKKKKSESDSDSDSDTSTDSDSNDEKIKVTLSGLLNFIDGLWSAACGKERIIVFSTTMWTN</sequence>
<name>A0AA41RVP6_PAPNU</name>
<dbReference type="InterPro" id="IPR027417">
    <property type="entry name" value="P-loop_NTPase"/>
</dbReference>
<dbReference type="PANTHER" id="PTHR23070">
    <property type="entry name" value="BCS1 AAA-TYPE ATPASE"/>
    <property type="match status" value="1"/>
</dbReference>
<evidence type="ECO:0008006" key="4">
    <source>
        <dbReference type="Google" id="ProtNLM"/>
    </source>
</evidence>
<evidence type="ECO:0000313" key="2">
    <source>
        <dbReference type="EMBL" id="MCL7024480.1"/>
    </source>
</evidence>
<keyword evidence="3" id="KW-1185">Reference proteome</keyword>
<dbReference type="Gene3D" id="3.40.50.300">
    <property type="entry name" value="P-loop containing nucleotide triphosphate hydrolases"/>
    <property type="match status" value="1"/>
</dbReference>
<gene>
    <name evidence="2" type="ORF">MKW94_019779</name>
</gene>
<feature type="compositionally biased region" description="Acidic residues" evidence="1">
    <location>
        <begin position="76"/>
        <end position="89"/>
    </location>
</feature>
<dbReference type="SUPFAM" id="SSF52540">
    <property type="entry name" value="P-loop containing nucleoside triphosphate hydrolases"/>
    <property type="match status" value="1"/>
</dbReference>
<organism evidence="2 3">
    <name type="scientific">Papaver nudicaule</name>
    <name type="common">Iceland poppy</name>
    <dbReference type="NCBI Taxonomy" id="74823"/>
    <lineage>
        <taxon>Eukaryota</taxon>
        <taxon>Viridiplantae</taxon>
        <taxon>Streptophyta</taxon>
        <taxon>Embryophyta</taxon>
        <taxon>Tracheophyta</taxon>
        <taxon>Spermatophyta</taxon>
        <taxon>Magnoliopsida</taxon>
        <taxon>Ranunculales</taxon>
        <taxon>Papaveraceae</taxon>
        <taxon>Papaveroideae</taxon>
        <taxon>Papaver</taxon>
    </lineage>
</organism>
<evidence type="ECO:0000313" key="3">
    <source>
        <dbReference type="Proteomes" id="UP001177140"/>
    </source>
</evidence>
<evidence type="ECO:0000256" key="1">
    <source>
        <dbReference type="SAM" id="MobiDB-lite"/>
    </source>
</evidence>
<dbReference type="AlphaFoldDB" id="A0AA41RVP6"/>
<dbReference type="InterPro" id="IPR050747">
    <property type="entry name" value="Mitochondrial_chaperone_BCS1"/>
</dbReference>
<comment type="caution">
    <text evidence="2">The sequence shown here is derived from an EMBL/GenBank/DDBJ whole genome shotgun (WGS) entry which is preliminary data.</text>
</comment>
<accession>A0AA41RVP6</accession>
<proteinExistence type="predicted"/>
<dbReference type="Proteomes" id="UP001177140">
    <property type="component" value="Unassembled WGS sequence"/>
</dbReference>